<dbReference type="Pfam" id="PF10119">
    <property type="entry name" value="MethyTransf_Reg"/>
    <property type="match status" value="1"/>
</dbReference>
<evidence type="ECO:0000313" key="3">
    <source>
        <dbReference type="EMBL" id="KAF1019933.1"/>
    </source>
</evidence>
<dbReference type="CDD" id="cd02440">
    <property type="entry name" value="AdoMet_MTases"/>
    <property type="match status" value="1"/>
</dbReference>
<dbReference type="InterPro" id="IPR029063">
    <property type="entry name" value="SAM-dependent_MTases_sf"/>
</dbReference>
<proteinExistence type="predicted"/>
<feature type="domain" description="Methyltransferase regulatory" evidence="1">
    <location>
        <begin position="216"/>
        <end position="301"/>
    </location>
</feature>
<dbReference type="InterPro" id="IPR018773">
    <property type="entry name" value="MeTrfase_reg_dom_prd"/>
</dbReference>
<dbReference type="InterPro" id="IPR025714">
    <property type="entry name" value="Methyltranfer_dom"/>
</dbReference>
<reference evidence="4" key="1">
    <citation type="journal article" date="2020" name="MBio">
        <title>Horizontal gene transfer to a defensive symbiont with a reduced genome amongst a multipartite beetle microbiome.</title>
        <authorList>
            <person name="Waterworth S.C."/>
            <person name="Florez L.V."/>
            <person name="Rees E.R."/>
            <person name="Hertweck C."/>
            <person name="Kaltenpoth M."/>
            <person name="Kwan J.C."/>
        </authorList>
    </citation>
    <scope>NUCLEOTIDE SEQUENCE [LARGE SCALE GENOMIC DNA]</scope>
</reference>
<dbReference type="Proteomes" id="UP000461670">
    <property type="component" value="Unassembled WGS sequence"/>
</dbReference>
<dbReference type="Gene3D" id="3.40.50.150">
    <property type="entry name" value="Vaccinia Virus protein VP39"/>
    <property type="match status" value="1"/>
</dbReference>
<sequence length="454" mass="48545">MSASAYLTDVDYPRHFHRETMPVWLASVMTALGRRALDLARPYVWLELGCGSGLNAVIAAAANPRGQFIGIDFNERAIAQAQALAAAAGIGNVRFHVMRFDGDASLLPLCDFIVCHGVYSWVAPAERQAIQRIVASRLKPAGLLYLAYMSQPGASAFAAAQRFMRLATARQAGDSAQRATAGLALLQRMAQGGAGYFVEHPAALREVERMAAQGNADYLAHELLNAHWDALHVADVMQDMDTADCDYAGSALPLDNIDAVSLPANTQPLLAELRQGGADTAQLETFKDIARNQNQRRDLYQRRGAHSQLTADEHRAALLAQRWRLLPAAAAQATAGSGSGELAFDTRIGPVRLPLAHAAPLLDALRQGPQSYAELAGLPAYARQPGFLNPLLQCLAWSGWVHALRTDGPVTASDDAQLQRLNALLADGLDIAHGPLQAVADIGSAVPRPAPAAR</sequence>
<organism evidence="3 4">
    <name type="scientific">Paracidovorax wautersii</name>
    <dbReference type="NCBI Taxonomy" id="1177982"/>
    <lineage>
        <taxon>Bacteria</taxon>
        <taxon>Pseudomonadati</taxon>
        <taxon>Pseudomonadota</taxon>
        <taxon>Betaproteobacteria</taxon>
        <taxon>Burkholderiales</taxon>
        <taxon>Comamonadaceae</taxon>
        <taxon>Paracidovorax</taxon>
    </lineage>
</organism>
<accession>A0A7V8FMB0</accession>
<dbReference type="Pfam" id="PF13847">
    <property type="entry name" value="Methyltransf_31"/>
    <property type="match status" value="1"/>
</dbReference>
<dbReference type="SUPFAM" id="SSF53335">
    <property type="entry name" value="S-adenosyl-L-methionine-dependent methyltransferases"/>
    <property type="match status" value="1"/>
</dbReference>
<comment type="caution">
    <text evidence="3">The sequence shown here is derived from an EMBL/GenBank/DDBJ whole genome shotgun (WGS) entry which is preliminary data.</text>
</comment>
<dbReference type="AlphaFoldDB" id="A0A7V8FMB0"/>
<evidence type="ECO:0000313" key="4">
    <source>
        <dbReference type="Proteomes" id="UP000461670"/>
    </source>
</evidence>
<protein>
    <recommendedName>
        <fullName evidence="5">Methyltransferase domain-containing protein</fullName>
    </recommendedName>
</protein>
<evidence type="ECO:0000259" key="2">
    <source>
        <dbReference type="Pfam" id="PF13847"/>
    </source>
</evidence>
<gene>
    <name evidence="3" type="ORF">GAK30_02805</name>
</gene>
<feature type="domain" description="Methyltransferase" evidence="2">
    <location>
        <begin position="45"/>
        <end position="150"/>
    </location>
</feature>
<evidence type="ECO:0000259" key="1">
    <source>
        <dbReference type="Pfam" id="PF10119"/>
    </source>
</evidence>
<evidence type="ECO:0008006" key="5">
    <source>
        <dbReference type="Google" id="ProtNLM"/>
    </source>
</evidence>
<dbReference type="EMBL" id="WNDQ01000044">
    <property type="protein sequence ID" value="KAF1019933.1"/>
    <property type="molecule type" value="Genomic_DNA"/>
</dbReference>
<name>A0A7V8FMB0_9BURK</name>